<protein>
    <submittedName>
        <fullName evidence="7">DEAD/DEAH box helicase</fullName>
    </submittedName>
</protein>
<keyword evidence="1" id="KW-0547">Nucleotide-binding</keyword>
<dbReference type="CDD" id="cd17921">
    <property type="entry name" value="DEXHc_Ski2"/>
    <property type="match status" value="1"/>
</dbReference>
<organism evidence="7 8">
    <name type="scientific">Actinokineospora xionganensis</name>
    <dbReference type="NCBI Taxonomy" id="2684470"/>
    <lineage>
        <taxon>Bacteria</taxon>
        <taxon>Bacillati</taxon>
        <taxon>Actinomycetota</taxon>
        <taxon>Actinomycetes</taxon>
        <taxon>Pseudonocardiales</taxon>
        <taxon>Pseudonocardiaceae</taxon>
        <taxon>Actinokineospora</taxon>
    </lineage>
</organism>
<dbReference type="SMART" id="SM00487">
    <property type="entry name" value="DEXDc"/>
    <property type="match status" value="1"/>
</dbReference>
<evidence type="ECO:0000313" key="7">
    <source>
        <dbReference type="EMBL" id="MBC6451350.1"/>
    </source>
</evidence>
<dbReference type="PANTHER" id="PTHR47961">
    <property type="entry name" value="DNA POLYMERASE THETA, PUTATIVE (AFU_ORTHOLOGUE AFUA_1G05260)-RELATED"/>
    <property type="match status" value="1"/>
</dbReference>
<feature type="domain" description="Helicase ATP-binding" evidence="5">
    <location>
        <begin position="228"/>
        <end position="380"/>
    </location>
</feature>
<keyword evidence="3 7" id="KW-0347">Helicase</keyword>
<evidence type="ECO:0000256" key="4">
    <source>
        <dbReference type="ARBA" id="ARBA00022840"/>
    </source>
</evidence>
<dbReference type="InterPro" id="IPR001650">
    <property type="entry name" value="Helicase_C-like"/>
</dbReference>
<dbReference type="InterPro" id="IPR014001">
    <property type="entry name" value="Helicase_ATP-bd"/>
</dbReference>
<gene>
    <name evidence="7" type="ORF">GPZ80_29745</name>
</gene>
<keyword evidence="2" id="KW-0378">Hydrolase</keyword>
<dbReference type="GO" id="GO:0004386">
    <property type="term" value="F:helicase activity"/>
    <property type="evidence" value="ECO:0007669"/>
    <property type="project" value="UniProtKB-KW"/>
</dbReference>
<proteinExistence type="predicted"/>
<keyword evidence="8" id="KW-1185">Reference proteome</keyword>
<dbReference type="Pfam" id="PF00270">
    <property type="entry name" value="DEAD"/>
    <property type="match status" value="1"/>
</dbReference>
<dbReference type="InterPro" id="IPR011545">
    <property type="entry name" value="DEAD/DEAH_box_helicase_dom"/>
</dbReference>
<evidence type="ECO:0000256" key="1">
    <source>
        <dbReference type="ARBA" id="ARBA00022741"/>
    </source>
</evidence>
<accession>A0ABR7LF88</accession>
<dbReference type="SUPFAM" id="SSF52540">
    <property type="entry name" value="P-loop containing nucleoside triphosphate hydrolases"/>
    <property type="match status" value="1"/>
</dbReference>
<dbReference type="InterPro" id="IPR050474">
    <property type="entry name" value="Hel308_SKI2-like"/>
</dbReference>
<sequence length="1076" mass="118801">MPQNAEEIAFHRLIAGAASHLGGYAARAYSLVQAGVRSGRLTPMEHTLADLVMRSLDGIEERTRRLRSSPNLTDDALLAALLDEKHPATHEDPATSTGELGPIALLLSENYMSAVSTALFALAHGQPDLLAAALDDLQTGERASHDMSAPGPWWVYRLTRRLLDDLAGTSISAHIPAHPPPVGTATLEVPDDRRARRWRYLRRTFVANLFARNRSEIDLWPSQLHVVDRIFDSNHDLVVALPTSAGKTRIAELCVLSCLAQGRRAVYVTPLRALSAQTEQVLDRTFAPLGVRVSSLYGSMGVSDSDEDALRTSQIVVATPEKLDFALRSSPSVLDDVGLVVLDEGHMIGPSEREVRYEAQIQRLLRRPDAHARRIVCLSAVFPTGQDLDDFVSWVTDETPGGLHREEWRPTQQRFGLVEWRGDHARLSMTLGEDQPFIPRYLEAKEPTRPRRRLFPADKRELVIATAWRLVEEGQTVLIFCPQRNSVEPYAREVIRLRRQGLIDSVLPADVDLSGALTIGAEWFGEGHPILECLKLGVAIHHGALPGPFRREVERLLHAGVIQVTVASPTLAQGLNLSASVVLFHGLRRGQIPLTGAEFSNVIGRAGRAFVDTEGLVLYPIFEPTEWRRREWLQLTAGDAGKALRSGLIEVSIALIRRIIGSIKSNELQPFLDYLTGGAEWAFPVVAGEASDQRMEAAQFWQSNLALLDAGILSIVGDDGAGPSEITQLIADTLRGSLWERQVDRLNAPQAAALREVVTSRARFIWNTSTPAQRRGWYLAGLGANAGRELAQVAGDVVELIAHAETAIADEDHTTATSRLEQIATTIFSLSTFQPETPVGNWREVLAHWVGGRPLGDFETGSPDDRLKIAQFIESDLVYRLVWGMEAARVYEDAQGNPSAAALDGSALTAIETGTFLRPASILIRAGFDHRSAAIAAVKQTNATFDSNAAMRDWIAQLDPEMASSPDWPTTESREAWLNFANRARRTRRRQWRRQTARLDDVTWSGPVPQERAWLRVTTGPDGEIELWSPGYDRVGTAETRLNPAMEGILHARRLSDEPGIELRYRGPSDLFSNDQ</sequence>
<reference evidence="7 8" key="1">
    <citation type="submission" date="2020-06" db="EMBL/GenBank/DDBJ databases">
        <title>Actinokineospora xiongansis sp. nov., isolated from soil of Baiyangdian.</title>
        <authorList>
            <person name="Zhang X."/>
        </authorList>
    </citation>
    <scope>NUCLEOTIDE SEQUENCE [LARGE SCALE GENOMIC DNA]</scope>
    <source>
        <strain evidence="7 8">HBU206404</strain>
    </source>
</reference>
<evidence type="ECO:0000259" key="5">
    <source>
        <dbReference type="PROSITE" id="PS51192"/>
    </source>
</evidence>
<dbReference type="EMBL" id="JABVED010000028">
    <property type="protein sequence ID" value="MBC6451350.1"/>
    <property type="molecule type" value="Genomic_DNA"/>
</dbReference>
<dbReference type="SMART" id="SM00490">
    <property type="entry name" value="HELICc"/>
    <property type="match status" value="1"/>
</dbReference>
<evidence type="ECO:0000313" key="8">
    <source>
        <dbReference type="Proteomes" id="UP000734823"/>
    </source>
</evidence>
<dbReference type="PROSITE" id="PS51194">
    <property type="entry name" value="HELICASE_CTER"/>
    <property type="match status" value="1"/>
</dbReference>
<dbReference type="PROSITE" id="PS51192">
    <property type="entry name" value="HELICASE_ATP_BIND_1"/>
    <property type="match status" value="1"/>
</dbReference>
<evidence type="ECO:0000256" key="3">
    <source>
        <dbReference type="ARBA" id="ARBA00022806"/>
    </source>
</evidence>
<dbReference type="PANTHER" id="PTHR47961:SF6">
    <property type="entry name" value="DNA-DIRECTED DNA POLYMERASE"/>
    <property type="match status" value="1"/>
</dbReference>
<evidence type="ECO:0000256" key="2">
    <source>
        <dbReference type="ARBA" id="ARBA00022801"/>
    </source>
</evidence>
<feature type="domain" description="Helicase C-terminal" evidence="6">
    <location>
        <begin position="458"/>
        <end position="660"/>
    </location>
</feature>
<dbReference type="InterPro" id="IPR027417">
    <property type="entry name" value="P-loop_NTPase"/>
</dbReference>
<evidence type="ECO:0000259" key="6">
    <source>
        <dbReference type="PROSITE" id="PS51194"/>
    </source>
</evidence>
<name>A0ABR7LF88_9PSEU</name>
<dbReference type="Gene3D" id="3.40.50.300">
    <property type="entry name" value="P-loop containing nucleotide triphosphate hydrolases"/>
    <property type="match status" value="2"/>
</dbReference>
<dbReference type="RefSeq" id="WP_187224425.1">
    <property type="nucleotide sequence ID" value="NZ_JABVED010000028.1"/>
</dbReference>
<comment type="caution">
    <text evidence="7">The sequence shown here is derived from an EMBL/GenBank/DDBJ whole genome shotgun (WGS) entry which is preliminary data.</text>
</comment>
<dbReference type="Proteomes" id="UP000734823">
    <property type="component" value="Unassembled WGS sequence"/>
</dbReference>
<keyword evidence="4" id="KW-0067">ATP-binding</keyword>